<feature type="region of interest" description="Disordered" evidence="1">
    <location>
        <begin position="1"/>
        <end position="24"/>
    </location>
</feature>
<keyword evidence="2" id="KW-0472">Membrane</keyword>
<keyword evidence="4" id="KW-1185">Reference proteome</keyword>
<feature type="transmembrane region" description="Helical" evidence="2">
    <location>
        <begin position="313"/>
        <end position="335"/>
    </location>
</feature>
<feature type="region of interest" description="Disordered" evidence="1">
    <location>
        <begin position="727"/>
        <end position="786"/>
    </location>
</feature>
<organism evidence="3 4">
    <name type="scientific">Edaphochlamys debaryana</name>
    <dbReference type="NCBI Taxonomy" id="47281"/>
    <lineage>
        <taxon>Eukaryota</taxon>
        <taxon>Viridiplantae</taxon>
        <taxon>Chlorophyta</taxon>
        <taxon>core chlorophytes</taxon>
        <taxon>Chlorophyceae</taxon>
        <taxon>CS clade</taxon>
        <taxon>Chlamydomonadales</taxon>
        <taxon>Chlamydomonadales incertae sedis</taxon>
        <taxon>Edaphochlamys</taxon>
    </lineage>
</organism>
<keyword evidence="2" id="KW-0812">Transmembrane</keyword>
<feature type="transmembrane region" description="Helical" evidence="2">
    <location>
        <begin position="546"/>
        <end position="565"/>
    </location>
</feature>
<sequence>MGSRSSKVVDDDGNSGSLKQVDDDKAGSGRLVDLKLAALDVYEYYGLGYLILRVLFWIFLVLAFFNCYTREQIVNSSNVVAHVSAFGPEEWHNRQVRDQASMSDALSYVFDLGASILANASASAANEQQQVAAIGEYSQLRYMRIVVDLDTSCDGKGALPCAAADGVGPGSALWARMRGGPSYLYGNPSPHSAVLFSATSNDTAEALARLQASSGGGRGSWPPTHIRHNPMSTPACSRILPLRPLQDLAQDTDFLARYSSLVELEVVTDYTLFPGKLAWLAVLALRDADLQTVRTVVATLDLYGDKLVESTSFVLMGIVLAFSLAYLGFLLRSIWLYDLQRQRKWKAPGAAGEPGREPPRKAGWAWCIATYFTYSLWNLYLISASSTIAGTYLTGADHMTAALSSDTNLNKLLLWGCYTAAWYQIGAFALLLNGLSLYPYFRVHRGLRLYLHVLNAAWKALLDFLAFFAYIFLLIGFFCLATTQLPGVQPDLTYPSTAFAALAKLMCEAVFWISVIMLFVLVQNILLAIVAVAYDEAKLAEGTADASFLFVLLLRATWYPVAWYYRLWRRMQWHEAYYTFYLNWHFKPRSPWLHNPFRVSRRKEAARRELPPDSISAPLTHQELASSLLALGATPSFQRLIALKLPWPLHHVRAYEWNEGSLQTLAQLLWLCYTFDPAEEGREGGGREGGGSEGGGGGRWFFKSAALGAGALAASASRERREAAIVAAGEGGSAGGSGRWRSGGSEGGEAASPPAPLAQGSQRHGAPPQIGNSGGAGSGQRGDDLV</sequence>
<protein>
    <submittedName>
        <fullName evidence="3">Uncharacterized protein</fullName>
    </submittedName>
</protein>
<evidence type="ECO:0000313" key="3">
    <source>
        <dbReference type="EMBL" id="KAG2500703.1"/>
    </source>
</evidence>
<accession>A0A835YDI0</accession>
<comment type="caution">
    <text evidence="3">The sequence shown here is derived from an EMBL/GenBank/DDBJ whole genome shotgun (WGS) entry which is preliminary data.</text>
</comment>
<evidence type="ECO:0000256" key="2">
    <source>
        <dbReference type="SAM" id="Phobius"/>
    </source>
</evidence>
<feature type="transmembrane region" description="Helical" evidence="2">
    <location>
        <begin position="363"/>
        <end position="382"/>
    </location>
</feature>
<feature type="transmembrane region" description="Helical" evidence="2">
    <location>
        <begin position="44"/>
        <end position="65"/>
    </location>
</feature>
<dbReference type="Proteomes" id="UP000612055">
    <property type="component" value="Unassembled WGS sequence"/>
</dbReference>
<name>A0A835YDI0_9CHLO</name>
<feature type="compositionally biased region" description="Gly residues" evidence="1">
    <location>
        <begin position="729"/>
        <end position="738"/>
    </location>
</feature>
<keyword evidence="2" id="KW-1133">Transmembrane helix</keyword>
<evidence type="ECO:0000256" key="1">
    <source>
        <dbReference type="SAM" id="MobiDB-lite"/>
    </source>
</evidence>
<dbReference type="OrthoDB" id="545320at2759"/>
<proteinExistence type="predicted"/>
<dbReference type="AlphaFoldDB" id="A0A835YDI0"/>
<evidence type="ECO:0000313" key="4">
    <source>
        <dbReference type="Proteomes" id="UP000612055"/>
    </source>
</evidence>
<dbReference type="EMBL" id="JAEHOE010000003">
    <property type="protein sequence ID" value="KAG2500703.1"/>
    <property type="molecule type" value="Genomic_DNA"/>
</dbReference>
<feature type="compositionally biased region" description="Low complexity" evidence="1">
    <location>
        <begin position="739"/>
        <end position="752"/>
    </location>
</feature>
<feature type="transmembrane region" description="Helical" evidence="2">
    <location>
        <begin position="421"/>
        <end position="441"/>
    </location>
</feature>
<reference evidence="3" key="1">
    <citation type="journal article" date="2020" name="bioRxiv">
        <title>Comparative genomics of Chlamydomonas.</title>
        <authorList>
            <person name="Craig R.J."/>
            <person name="Hasan A.R."/>
            <person name="Ness R.W."/>
            <person name="Keightley P.D."/>
        </authorList>
    </citation>
    <scope>NUCLEOTIDE SEQUENCE</scope>
    <source>
        <strain evidence="3">CCAP 11/70</strain>
    </source>
</reference>
<feature type="transmembrane region" description="Helical" evidence="2">
    <location>
        <begin position="461"/>
        <end position="481"/>
    </location>
</feature>
<feature type="transmembrane region" description="Helical" evidence="2">
    <location>
        <begin position="509"/>
        <end position="534"/>
    </location>
</feature>
<gene>
    <name evidence="3" type="ORF">HYH03_001468</name>
</gene>